<evidence type="ECO:0000313" key="7">
    <source>
        <dbReference type="EMBL" id="MDC0678970.1"/>
    </source>
</evidence>
<evidence type="ECO:0000313" key="8">
    <source>
        <dbReference type="Proteomes" id="UP001217485"/>
    </source>
</evidence>
<dbReference type="PANTHER" id="PTHR32071">
    <property type="entry name" value="TRANSCRIPTIONAL REGULATORY PROTEIN"/>
    <property type="match status" value="1"/>
</dbReference>
<keyword evidence="4" id="KW-0804">Transcription</keyword>
<proteinExistence type="predicted"/>
<dbReference type="Gene3D" id="3.40.50.300">
    <property type="entry name" value="P-loop containing nucleotide triphosphate hydrolases"/>
    <property type="match status" value="1"/>
</dbReference>
<keyword evidence="8" id="KW-1185">Reference proteome</keyword>
<dbReference type="EMBL" id="JAQNDK010000001">
    <property type="protein sequence ID" value="MDC0678970.1"/>
    <property type="molecule type" value="Genomic_DNA"/>
</dbReference>
<organism evidence="7 8">
    <name type="scientific">Sorangium atrum</name>
    <dbReference type="NCBI Taxonomy" id="2995308"/>
    <lineage>
        <taxon>Bacteria</taxon>
        <taxon>Pseudomonadati</taxon>
        <taxon>Myxococcota</taxon>
        <taxon>Polyangia</taxon>
        <taxon>Polyangiales</taxon>
        <taxon>Polyangiaceae</taxon>
        <taxon>Sorangium</taxon>
    </lineage>
</organism>
<dbReference type="RefSeq" id="WP_272095830.1">
    <property type="nucleotide sequence ID" value="NZ_JAQNDK010000001.1"/>
</dbReference>
<evidence type="ECO:0000256" key="5">
    <source>
        <dbReference type="SAM" id="MobiDB-lite"/>
    </source>
</evidence>
<evidence type="ECO:0000256" key="4">
    <source>
        <dbReference type="ARBA" id="ARBA00023163"/>
    </source>
</evidence>
<dbReference type="Proteomes" id="UP001217485">
    <property type="component" value="Unassembled WGS sequence"/>
</dbReference>
<dbReference type="InterPro" id="IPR058031">
    <property type="entry name" value="AAA_lid_NorR"/>
</dbReference>
<dbReference type="SUPFAM" id="SSF52540">
    <property type="entry name" value="P-loop containing nucleoside triphosphate hydrolases"/>
    <property type="match status" value="1"/>
</dbReference>
<dbReference type="SMART" id="SM00382">
    <property type="entry name" value="AAA"/>
    <property type="match status" value="1"/>
</dbReference>
<dbReference type="Pfam" id="PF02954">
    <property type="entry name" value="HTH_8"/>
    <property type="match status" value="1"/>
</dbReference>
<evidence type="ECO:0000256" key="3">
    <source>
        <dbReference type="ARBA" id="ARBA00023015"/>
    </source>
</evidence>
<dbReference type="CDD" id="cd00009">
    <property type="entry name" value="AAA"/>
    <property type="match status" value="1"/>
</dbReference>
<dbReference type="InterPro" id="IPR002078">
    <property type="entry name" value="Sigma_54_int"/>
</dbReference>
<keyword evidence="1" id="KW-0547">Nucleotide-binding</keyword>
<dbReference type="PROSITE" id="PS50045">
    <property type="entry name" value="SIGMA54_INTERACT_4"/>
    <property type="match status" value="1"/>
</dbReference>
<gene>
    <name evidence="7" type="ORF">POL72_14590</name>
</gene>
<evidence type="ECO:0000256" key="2">
    <source>
        <dbReference type="ARBA" id="ARBA00022840"/>
    </source>
</evidence>
<reference evidence="7 8" key="1">
    <citation type="submission" date="2023-01" db="EMBL/GenBank/DDBJ databases">
        <title>Minimal conservation of predation-associated metabolite biosynthetic gene clusters underscores biosynthetic potential of Myxococcota including descriptions for ten novel species: Archangium lansinium sp. nov., Myxococcus landrumus sp. nov., Nannocystis bai.</title>
        <authorList>
            <person name="Ahearne A."/>
            <person name="Stevens C."/>
            <person name="Dowd S."/>
        </authorList>
    </citation>
    <scope>NUCLEOTIDE SEQUENCE [LARGE SCALE GENOMIC DNA]</scope>
    <source>
        <strain evidence="7 8">WIWO2</strain>
    </source>
</reference>
<dbReference type="InterPro" id="IPR003593">
    <property type="entry name" value="AAA+_ATPase"/>
</dbReference>
<dbReference type="InterPro" id="IPR002197">
    <property type="entry name" value="HTH_Fis"/>
</dbReference>
<feature type="region of interest" description="Disordered" evidence="5">
    <location>
        <begin position="283"/>
        <end position="310"/>
    </location>
</feature>
<keyword evidence="2" id="KW-0067">ATP-binding</keyword>
<name>A0ABT5BZC6_9BACT</name>
<evidence type="ECO:0000256" key="1">
    <source>
        <dbReference type="ARBA" id="ARBA00022741"/>
    </source>
</evidence>
<dbReference type="InterPro" id="IPR009057">
    <property type="entry name" value="Homeodomain-like_sf"/>
</dbReference>
<dbReference type="SUPFAM" id="SSF46689">
    <property type="entry name" value="Homeodomain-like"/>
    <property type="match status" value="1"/>
</dbReference>
<protein>
    <submittedName>
        <fullName evidence="7">Sigma 54-interacting transcriptional regulator</fullName>
    </submittedName>
</protein>
<dbReference type="Gene3D" id="1.10.10.60">
    <property type="entry name" value="Homeodomain-like"/>
    <property type="match status" value="1"/>
</dbReference>
<sequence>MEESAAPSRRTEHLCSSGGGMTRVVWVEDDSEVRLIGASERWARAMEQLRRLAEHERAPLLITGEPGTGKELCARLLHAASPRAGGPFVAVSAARLPAERLREELFGVAAGADGRPAARPGLLELARGGTLFLDEIGALPPELQPRLLAVLDGEPLCRIGGGEALVADVRVIAATSQDLAARVLERSFHEALHRRVGGLALSLPPLRERDGDVRRLVEHFLQRQSGATGLASAGLSPRALAQLEAYPWPGNVRELRSVVERAFLRAHGAPLDLEHLPLEIGAATRPSAPPRSGPPGALRPSPPARGSASLGEAVRRHILAVYAAQGGNVTHTASALGITRVSLRRHLRQYLAADARDKEPLSDR</sequence>
<evidence type="ECO:0000259" key="6">
    <source>
        <dbReference type="PROSITE" id="PS50045"/>
    </source>
</evidence>
<comment type="caution">
    <text evidence="7">The sequence shown here is derived from an EMBL/GenBank/DDBJ whole genome shotgun (WGS) entry which is preliminary data.</text>
</comment>
<feature type="domain" description="Sigma-54 factor interaction" evidence="6">
    <location>
        <begin position="35"/>
        <end position="264"/>
    </location>
</feature>
<keyword evidence="3" id="KW-0805">Transcription regulation</keyword>
<dbReference type="Pfam" id="PF00158">
    <property type="entry name" value="Sigma54_activat"/>
    <property type="match status" value="1"/>
</dbReference>
<accession>A0ABT5BZC6</accession>
<dbReference type="Gene3D" id="1.10.8.60">
    <property type="match status" value="1"/>
</dbReference>
<dbReference type="Pfam" id="PF25601">
    <property type="entry name" value="AAA_lid_14"/>
    <property type="match status" value="1"/>
</dbReference>
<dbReference type="InterPro" id="IPR027417">
    <property type="entry name" value="P-loop_NTPase"/>
</dbReference>